<accession>A0AAU9JWF2</accession>
<name>A0AAU9JWF2_9CILI</name>
<protein>
    <submittedName>
        <fullName evidence="2">Uncharacterized protein</fullName>
    </submittedName>
</protein>
<keyword evidence="1" id="KW-0175">Coiled coil</keyword>
<evidence type="ECO:0000256" key="1">
    <source>
        <dbReference type="SAM" id="Coils"/>
    </source>
</evidence>
<dbReference type="AlphaFoldDB" id="A0AAU9JWF2"/>
<dbReference type="Proteomes" id="UP001162131">
    <property type="component" value="Unassembled WGS sequence"/>
</dbReference>
<gene>
    <name evidence="2" type="ORF">BSTOLATCC_MIC52122</name>
</gene>
<evidence type="ECO:0000313" key="2">
    <source>
        <dbReference type="EMBL" id="CAG9330706.1"/>
    </source>
</evidence>
<feature type="coiled-coil region" evidence="1">
    <location>
        <begin position="367"/>
        <end position="394"/>
    </location>
</feature>
<comment type="caution">
    <text evidence="2">The sequence shown here is derived from an EMBL/GenBank/DDBJ whole genome shotgun (WGS) entry which is preliminary data.</text>
</comment>
<feature type="coiled-coil region" evidence="1">
    <location>
        <begin position="419"/>
        <end position="720"/>
    </location>
</feature>
<organism evidence="2 3">
    <name type="scientific">Blepharisma stoltei</name>
    <dbReference type="NCBI Taxonomy" id="1481888"/>
    <lineage>
        <taxon>Eukaryota</taxon>
        <taxon>Sar</taxon>
        <taxon>Alveolata</taxon>
        <taxon>Ciliophora</taxon>
        <taxon>Postciliodesmatophora</taxon>
        <taxon>Heterotrichea</taxon>
        <taxon>Heterotrichida</taxon>
        <taxon>Blepharismidae</taxon>
        <taxon>Blepharisma</taxon>
    </lineage>
</organism>
<reference evidence="2" key="1">
    <citation type="submission" date="2021-09" db="EMBL/GenBank/DDBJ databases">
        <authorList>
            <consortium name="AG Swart"/>
            <person name="Singh M."/>
            <person name="Singh A."/>
            <person name="Seah K."/>
            <person name="Emmerich C."/>
        </authorList>
    </citation>
    <scope>NUCLEOTIDE SEQUENCE</scope>
    <source>
        <strain evidence="2">ATCC30299</strain>
    </source>
</reference>
<sequence length="745" mass="86931">MSRRFLEEWDSIILEHSANFKSPSIPNSRNSTCTVTSEENFDTKFPDWELINDKTFSRLQSLLEEQDRAYLDKKTIQQAKRILMADKDIPIEAANSLIHTIENLISQEKKYLNQRKSDLSLISTHPTTPKSTFSPFSAGTPIEMWDEPDKEKEELYIRFKNLYDFLVFLYHQQTEKRNSVRSASIQADLKTQKPMDLSVKDLIETDIPRCSRYSQTVPEPKDNSIYNKAAKLEQDNIALISQNSDLKENLEIMQFELKNTIKLLEKCKKFKIKTEELMNDLDEELKSIKESLENQEVGEEEYWCGVSEIIGNAVDEFNEANEEYEEESNYEAEIESKKDEIIGLLQNKVEELTEVSKGYKEFSDKLAEEHQYLLEKMSREVNNSEIQCDLEKESDKPIIDNSKELLEKDKKIEKLVLENTEISQKYTFMQRELEEMKKSNEVYQKQLQHKEEDYKNLSISLASIRQDLSNRIKSEEDLLAENKLLSSQVKALRESMPEKNDKVKVHLLECENESMSRQIAALTKSNSALQESNANLSAILSDSKGKTKSFAQTQEEINILKKKLKEKTDDSKRIQSRIKLLEEERSNMKKQLDLQKEIEEETKSSKDLALKQKSQMKRMKEKCDFLETENKKLAENSNLSQEQINELKLQIAKLEKTVIGKDKVILDFDKKMSILQIDINNKTDLIDELKDKINQKNEGENDLQEEIDRLKEEINKLKSSQAPLHKSNPESEDHAYFEEWLSTIR</sequence>
<keyword evidence="3" id="KW-1185">Reference proteome</keyword>
<dbReference type="EMBL" id="CAJZBQ010000052">
    <property type="protein sequence ID" value="CAG9330706.1"/>
    <property type="molecule type" value="Genomic_DNA"/>
</dbReference>
<feature type="coiled-coil region" evidence="1">
    <location>
        <begin position="229"/>
        <end position="340"/>
    </location>
</feature>
<evidence type="ECO:0000313" key="3">
    <source>
        <dbReference type="Proteomes" id="UP001162131"/>
    </source>
</evidence>
<proteinExistence type="predicted"/>